<dbReference type="SUPFAM" id="SSF46689">
    <property type="entry name" value="Homeodomain-like"/>
    <property type="match status" value="1"/>
</dbReference>
<dbReference type="EMBL" id="JAPKFM010000003">
    <property type="protein sequence ID" value="MCX2963355.1"/>
    <property type="molecule type" value="Genomic_DNA"/>
</dbReference>
<dbReference type="InterPro" id="IPR041347">
    <property type="entry name" value="MftR_C"/>
</dbReference>
<dbReference type="GO" id="GO:0003700">
    <property type="term" value="F:DNA-binding transcription factor activity"/>
    <property type="evidence" value="ECO:0007669"/>
    <property type="project" value="TreeGrafter"/>
</dbReference>
<dbReference type="Pfam" id="PF17754">
    <property type="entry name" value="TetR_C_14"/>
    <property type="match status" value="1"/>
</dbReference>
<sequence length="188" mass="20736">MGRWPTGSRERLQNAALHLFVERGYEATSVADIAAAAGVTERTFYRQFGDKREVLFDSGHTLEHAIVDDLNRQPPGRPPLESVAATLHRAAGTFFADRMQFARTRQRVIDANPELREREALKMTSLVDAVATSLENRDVDATTARLSAEMGIAAFKVAFAEWVAADNVETLDALLHTAVARLRSLATD</sequence>
<keyword evidence="2 4" id="KW-0238">DNA-binding</keyword>
<keyword evidence="7" id="KW-1185">Reference proteome</keyword>
<name>A0A9X3D289_9ACTN</name>
<dbReference type="InterPro" id="IPR050109">
    <property type="entry name" value="HTH-type_TetR-like_transc_reg"/>
</dbReference>
<gene>
    <name evidence="6" type="ORF">OSB52_04540</name>
</gene>
<feature type="domain" description="HTH tetR-type" evidence="5">
    <location>
        <begin position="6"/>
        <end position="66"/>
    </location>
</feature>
<comment type="caution">
    <text evidence="6">The sequence shown here is derived from an EMBL/GenBank/DDBJ whole genome shotgun (WGS) entry which is preliminary data.</text>
</comment>
<dbReference type="AlphaFoldDB" id="A0A9X3D289"/>
<dbReference type="Pfam" id="PF00440">
    <property type="entry name" value="TetR_N"/>
    <property type="match status" value="1"/>
</dbReference>
<keyword evidence="1" id="KW-0805">Transcription regulation</keyword>
<dbReference type="InterPro" id="IPR001647">
    <property type="entry name" value="HTH_TetR"/>
</dbReference>
<dbReference type="GO" id="GO:0000976">
    <property type="term" value="F:transcription cis-regulatory region binding"/>
    <property type="evidence" value="ECO:0007669"/>
    <property type="project" value="TreeGrafter"/>
</dbReference>
<dbReference type="Proteomes" id="UP001143347">
    <property type="component" value="Unassembled WGS sequence"/>
</dbReference>
<evidence type="ECO:0000259" key="5">
    <source>
        <dbReference type="PROSITE" id="PS50977"/>
    </source>
</evidence>
<evidence type="ECO:0000313" key="7">
    <source>
        <dbReference type="Proteomes" id="UP001143347"/>
    </source>
</evidence>
<dbReference type="PRINTS" id="PR00455">
    <property type="entry name" value="HTHTETR"/>
</dbReference>
<dbReference type="PANTHER" id="PTHR30055">
    <property type="entry name" value="HTH-TYPE TRANSCRIPTIONAL REGULATOR RUTR"/>
    <property type="match status" value="1"/>
</dbReference>
<dbReference type="RefSeq" id="WP_266060403.1">
    <property type="nucleotide sequence ID" value="NZ_JAPKFM010000003.1"/>
</dbReference>
<evidence type="ECO:0000256" key="4">
    <source>
        <dbReference type="PROSITE-ProRule" id="PRU00335"/>
    </source>
</evidence>
<evidence type="ECO:0000256" key="2">
    <source>
        <dbReference type="ARBA" id="ARBA00023125"/>
    </source>
</evidence>
<proteinExistence type="predicted"/>
<dbReference type="PANTHER" id="PTHR30055:SF238">
    <property type="entry name" value="MYCOFACTOCIN BIOSYNTHESIS TRANSCRIPTIONAL REGULATOR MFTR-RELATED"/>
    <property type="match status" value="1"/>
</dbReference>
<keyword evidence="3" id="KW-0804">Transcription</keyword>
<dbReference type="Gene3D" id="1.10.357.10">
    <property type="entry name" value="Tetracycline Repressor, domain 2"/>
    <property type="match status" value="1"/>
</dbReference>
<accession>A0A9X3D289</accession>
<evidence type="ECO:0000256" key="1">
    <source>
        <dbReference type="ARBA" id="ARBA00023015"/>
    </source>
</evidence>
<reference evidence="6" key="1">
    <citation type="submission" date="2022-10" db="EMBL/GenBank/DDBJ databases">
        <title>WGS of marine actinomycetes from Thailand.</title>
        <authorList>
            <person name="Thawai C."/>
        </authorList>
    </citation>
    <scope>NUCLEOTIDE SEQUENCE</scope>
    <source>
        <strain evidence="6">SW21</strain>
    </source>
</reference>
<evidence type="ECO:0000256" key="3">
    <source>
        <dbReference type="ARBA" id="ARBA00023163"/>
    </source>
</evidence>
<dbReference type="PROSITE" id="PS50977">
    <property type="entry name" value="HTH_TETR_2"/>
    <property type="match status" value="1"/>
</dbReference>
<protein>
    <submittedName>
        <fullName evidence="6">Helix-turn-helix domain containing protein</fullName>
    </submittedName>
</protein>
<organism evidence="6 7">
    <name type="scientific">Gordonia aquimaris</name>
    <dbReference type="NCBI Taxonomy" id="2984863"/>
    <lineage>
        <taxon>Bacteria</taxon>
        <taxon>Bacillati</taxon>
        <taxon>Actinomycetota</taxon>
        <taxon>Actinomycetes</taxon>
        <taxon>Mycobacteriales</taxon>
        <taxon>Gordoniaceae</taxon>
        <taxon>Gordonia</taxon>
    </lineage>
</organism>
<evidence type="ECO:0000313" key="6">
    <source>
        <dbReference type="EMBL" id="MCX2963355.1"/>
    </source>
</evidence>
<dbReference type="InterPro" id="IPR009057">
    <property type="entry name" value="Homeodomain-like_sf"/>
</dbReference>
<feature type="DNA-binding region" description="H-T-H motif" evidence="4">
    <location>
        <begin position="29"/>
        <end position="48"/>
    </location>
</feature>